<reference evidence="5 6" key="2">
    <citation type="journal article" date="2011" name="Microbiology">
        <title>The genome sequence of Bacillus subtilis subsp. spizizenii W23: insights into speciation within the B. subtilis complex and into the history of B. subtilis genetics.</title>
        <authorList>
            <person name="Zeigler D.R."/>
        </authorList>
    </citation>
    <scope>NUCLEOTIDE SEQUENCE [LARGE SCALE GENOMIC DNA]</scope>
    <source>
        <strain evidence="6">ATCC 23059 / NRRL B-14472 / W23</strain>
    </source>
</reference>
<dbReference type="HOGENOM" id="CLU_171616_0_0_9"/>
<dbReference type="InterPro" id="IPR038352">
    <property type="entry name" value="Imelysin_sf"/>
</dbReference>
<feature type="signal peptide" evidence="3">
    <location>
        <begin position="1"/>
        <end position="22"/>
    </location>
</feature>
<dbReference type="PANTHER" id="PTHR39192">
    <property type="entry name" value="IRON UPTAKE SYSTEM COMPONENT EFEO"/>
    <property type="match status" value="1"/>
</dbReference>
<feature type="chain" id="PRO_5003141000" evidence="3">
    <location>
        <begin position="23"/>
        <end position="112"/>
    </location>
</feature>
<name>E0TW78_BACSH</name>
<organism evidence="5 6">
    <name type="scientific">Bacillus spizizenii (strain ATCC 23059 / NRRL B-14472 / W23)</name>
    <name type="common">Bacillus subtilis subsp. spizizenii</name>
    <dbReference type="NCBI Taxonomy" id="655816"/>
    <lineage>
        <taxon>Bacteria</taxon>
        <taxon>Bacillati</taxon>
        <taxon>Bacillota</taxon>
        <taxon>Bacilli</taxon>
        <taxon>Bacillales</taxon>
        <taxon>Bacillaceae</taxon>
        <taxon>Bacillus</taxon>
    </lineage>
</organism>
<evidence type="ECO:0000313" key="6">
    <source>
        <dbReference type="Proteomes" id="UP000002233"/>
    </source>
</evidence>
<reference key="1">
    <citation type="submission" date="2010-08" db="EMBL/GenBank/DDBJ databases">
        <authorList>
            <person name="Zeigler D.R."/>
        </authorList>
    </citation>
    <scope>NUCLEOTIDE SEQUENCE</scope>
    <source>
        <strain>W23</strain>
    </source>
</reference>
<protein>
    <submittedName>
        <fullName evidence="5">Lipoprotein binding ferrous or ferric iron for transport</fullName>
    </submittedName>
</protein>
<evidence type="ECO:0000256" key="3">
    <source>
        <dbReference type="SAM" id="SignalP"/>
    </source>
</evidence>
<dbReference type="Gene3D" id="1.20.1420.20">
    <property type="entry name" value="M75 peptidase, HXXE motif"/>
    <property type="match status" value="1"/>
</dbReference>
<dbReference type="EMBL" id="CP002183">
    <property type="protein sequence ID" value="ADM39820.1"/>
    <property type="molecule type" value="Genomic_DNA"/>
</dbReference>
<evidence type="ECO:0000259" key="4">
    <source>
        <dbReference type="Pfam" id="PF09375"/>
    </source>
</evidence>
<feature type="domain" description="Imelysin-like" evidence="4">
    <location>
        <begin position="27"/>
        <end position="104"/>
    </location>
</feature>
<evidence type="ECO:0000256" key="1">
    <source>
        <dbReference type="ARBA" id="ARBA00004196"/>
    </source>
</evidence>
<dbReference type="InterPro" id="IPR050894">
    <property type="entry name" value="EfeM/EfeO_iron_uptake"/>
</dbReference>
<evidence type="ECO:0000313" key="5">
    <source>
        <dbReference type="EMBL" id="ADM39820.1"/>
    </source>
</evidence>
<gene>
    <name evidence="5" type="ordered locus">BSUW23_18930</name>
</gene>
<dbReference type="GO" id="GO:0030313">
    <property type="term" value="C:cell envelope"/>
    <property type="evidence" value="ECO:0007669"/>
    <property type="project" value="UniProtKB-SubCell"/>
</dbReference>
<keyword evidence="2 3" id="KW-0732">Signal</keyword>
<comment type="subcellular location">
    <subcellularLocation>
        <location evidence="1">Cell envelope</location>
    </subcellularLocation>
</comment>
<dbReference type="Proteomes" id="UP000002233">
    <property type="component" value="Chromosome"/>
</dbReference>
<dbReference type="Pfam" id="PF09375">
    <property type="entry name" value="Peptidase_M75"/>
    <property type="match status" value="1"/>
</dbReference>
<dbReference type="KEGG" id="bss:BSUW23_18930"/>
<evidence type="ECO:0000256" key="2">
    <source>
        <dbReference type="ARBA" id="ARBA00022729"/>
    </source>
</evidence>
<keyword evidence="5" id="KW-0449">Lipoprotein</keyword>
<proteinExistence type="predicted"/>
<accession>E0TW78</accession>
<sequence length="112" mass="12378">MTRGLALILFSLLMVSGSAMHAANDPIASLMANVEGSEAVYHTVKSALVKDHPDLTEKLDTEFSDFEVLMAKYKTNDQSYTSYDKLSEDQIRELSTKLTTLSETMSKIANVL</sequence>
<dbReference type="InterPro" id="IPR018976">
    <property type="entry name" value="Imelysin-like"/>
</dbReference>
<dbReference type="AlphaFoldDB" id="E0TW78"/>
<dbReference type="PANTHER" id="PTHR39192:SF1">
    <property type="entry name" value="IRON UPTAKE SYSTEM COMPONENT EFEO"/>
    <property type="match status" value="1"/>
</dbReference>